<proteinExistence type="predicted"/>
<name>A0A645HEG2_9ZZZZ</name>
<accession>A0A645HEG2</accession>
<sequence>MLGGSPISVAVPPTFDAKTEEIINGIGFTFKSSAMLSVTCRIRSMVVTLSRKADNTPVINAKSINILTGSPFAIFTVFTARYSNTPVLLTVITISIILTKSPMVLKSI</sequence>
<dbReference type="EMBL" id="VSSQ01092038">
    <property type="protein sequence ID" value="MPN37401.1"/>
    <property type="molecule type" value="Genomic_DNA"/>
</dbReference>
<organism evidence="1">
    <name type="scientific">bioreactor metagenome</name>
    <dbReference type="NCBI Taxonomy" id="1076179"/>
    <lineage>
        <taxon>unclassified sequences</taxon>
        <taxon>metagenomes</taxon>
        <taxon>ecological metagenomes</taxon>
    </lineage>
</organism>
<dbReference type="AntiFam" id="ANF00218">
    <property type="entry name" value="Shadow ORF (opposite Oca2)"/>
</dbReference>
<protein>
    <submittedName>
        <fullName evidence="1">Uncharacterized protein</fullName>
    </submittedName>
</protein>
<gene>
    <name evidence="1" type="ORF">SDC9_184918</name>
</gene>
<reference evidence="1" key="1">
    <citation type="submission" date="2019-08" db="EMBL/GenBank/DDBJ databases">
        <authorList>
            <person name="Kucharzyk K."/>
            <person name="Murdoch R.W."/>
            <person name="Higgins S."/>
            <person name="Loffler F."/>
        </authorList>
    </citation>
    <scope>NUCLEOTIDE SEQUENCE</scope>
</reference>
<comment type="caution">
    <text evidence="1">The sequence shown here is derived from an EMBL/GenBank/DDBJ whole genome shotgun (WGS) entry which is preliminary data.</text>
</comment>
<evidence type="ECO:0000313" key="1">
    <source>
        <dbReference type="EMBL" id="MPN37401.1"/>
    </source>
</evidence>
<dbReference type="AlphaFoldDB" id="A0A645HEG2"/>